<gene>
    <name evidence="1" type="ORF">BV22DRAFT_1007506</name>
</gene>
<evidence type="ECO:0000313" key="2">
    <source>
        <dbReference type="Proteomes" id="UP000790709"/>
    </source>
</evidence>
<organism evidence="1 2">
    <name type="scientific">Leucogyrophana mollusca</name>
    <dbReference type="NCBI Taxonomy" id="85980"/>
    <lineage>
        <taxon>Eukaryota</taxon>
        <taxon>Fungi</taxon>
        <taxon>Dikarya</taxon>
        <taxon>Basidiomycota</taxon>
        <taxon>Agaricomycotina</taxon>
        <taxon>Agaricomycetes</taxon>
        <taxon>Agaricomycetidae</taxon>
        <taxon>Boletales</taxon>
        <taxon>Boletales incertae sedis</taxon>
        <taxon>Leucogyrophana</taxon>
    </lineage>
</organism>
<protein>
    <submittedName>
        <fullName evidence="1">Uncharacterized protein</fullName>
    </submittedName>
</protein>
<proteinExistence type="predicted"/>
<dbReference type="EMBL" id="MU266370">
    <property type="protein sequence ID" value="KAH7927215.1"/>
    <property type="molecule type" value="Genomic_DNA"/>
</dbReference>
<evidence type="ECO:0000313" key="1">
    <source>
        <dbReference type="EMBL" id="KAH7927215.1"/>
    </source>
</evidence>
<name>A0ACB8BPZ7_9AGAM</name>
<dbReference type="Proteomes" id="UP000790709">
    <property type="component" value="Unassembled WGS sequence"/>
</dbReference>
<sequence length="356" mass="38359">MLFSAFGITALFASSVIAVPFVERQVIAPPEDGPSSVSCLSLRNSCNATTVDLANFYNYTSCVLLTTCSQGSANPAQVLAENSAPATQPRLTQTAFNSISGGNSYISQQNYIDAYYHEISITPNGTYPDNVEYVIGQWLAIAAWTGFCSTENIPYSNFADWLEYSSSPGVCPAVASCNATQAASVIPCVPQLPTDNGSCAEMVSQCQLWVTQGLFQNEYCVLASFCYAESTTDVLLKKEYPSYASDIPTSLQEKRLSQDVFNNMTGGAATMSQQNAIDAYYSALTGTWTSLGGPFGAETPSKTSNDGPYPTSPDYVINFWSIISAWTGNCDTKEIAYDNLADYLTYAATSNYHPTC</sequence>
<reference evidence="1" key="1">
    <citation type="journal article" date="2021" name="New Phytol.">
        <title>Evolutionary innovations through gain and loss of genes in the ectomycorrhizal Boletales.</title>
        <authorList>
            <person name="Wu G."/>
            <person name="Miyauchi S."/>
            <person name="Morin E."/>
            <person name="Kuo A."/>
            <person name="Drula E."/>
            <person name="Varga T."/>
            <person name="Kohler A."/>
            <person name="Feng B."/>
            <person name="Cao Y."/>
            <person name="Lipzen A."/>
            <person name="Daum C."/>
            <person name="Hundley H."/>
            <person name="Pangilinan J."/>
            <person name="Johnson J."/>
            <person name="Barry K."/>
            <person name="LaButti K."/>
            <person name="Ng V."/>
            <person name="Ahrendt S."/>
            <person name="Min B."/>
            <person name="Choi I.G."/>
            <person name="Park H."/>
            <person name="Plett J.M."/>
            <person name="Magnuson J."/>
            <person name="Spatafora J.W."/>
            <person name="Nagy L.G."/>
            <person name="Henrissat B."/>
            <person name="Grigoriev I.V."/>
            <person name="Yang Z.L."/>
            <person name="Xu J."/>
            <person name="Martin F.M."/>
        </authorList>
    </citation>
    <scope>NUCLEOTIDE SEQUENCE</scope>
    <source>
        <strain evidence="1">KUC20120723A-06</strain>
    </source>
</reference>
<accession>A0ACB8BPZ7</accession>
<keyword evidence="2" id="KW-1185">Reference proteome</keyword>
<comment type="caution">
    <text evidence="1">The sequence shown here is derived from an EMBL/GenBank/DDBJ whole genome shotgun (WGS) entry which is preliminary data.</text>
</comment>